<dbReference type="Proteomes" id="UP000604083">
    <property type="component" value="Unassembled WGS sequence"/>
</dbReference>
<proteinExistence type="inferred from homology"/>
<comment type="caution">
    <text evidence="2">The sequence shown here is derived from an EMBL/GenBank/DDBJ whole genome shotgun (WGS) entry which is preliminary data.</text>
</comment>
<dbReference type="PANTHER" id="PTHR18964">
    <property type="entry name" value="ROK (REPRESSOR, ORF, KINASE) FAMILY"/>
    <property type="match status" value="1"/>
</dbReference>
<organism evidence="2 3">
    <name type="scientific">Roseibacillus ishigakijimensis</name>
    <dbReference type="NCBI Taxonomy" id="454146"/>
    <lineage>
        <taxon>Bacteria</taxon>
        <taxon>Pseudomonadati</taxon>
        <taxon>Verrucomicrobiota</taxon>
        <taxon>Verrucomicrobiia</taxon>
        <taxon>Verrucomicrobiales</taxon>
        <taxon>Verrucomicrobiaceae</taxon>
        <taxon>Roseibacillus</taxon>
    </lineage>
</organism>
<evidence type="ECO:0000256" key="1">
    <source>
        <dbReference type="ARBA" id="ARBA00006479"/>
    </source>
</evidence>
<name>A0A934RPW2_9BACT</name>
<gene>
    <name evidence="2" type="ORF">JIN78_11935</name>
</gene>
<comment type="similarity">
    <text evidence="1">Belongs to the ROK (NagC/XylR) family.</text>
</comment>
<reference evidence="2" key="1">
    <citation type="submission" date="2021-01" db="EMBL/GenBank/DDBJ databases">
        <title>Modified the classification status of verrucomicrobia.</title>
        <authorList>
            <person name="Feng X."/>
        </authorList>
    </citation>
    <scope>NUCLEOTIDE SEQUENCE</scope>
    <source>
        <strain evidence="2">KCTC 12986</strain>
    </source>
</reference>
<dbReference type="PANTHER" id="PTHR18964:SF149">
    <property type="entry name" value="BIFUNCTIONAL UDP-N-ACETYLGLUCOSAMINE 2-EPIMERASE_N-ACETYLMANNOSAMINE KINASE"/>
    <property type="match status" value="1"/>
</dbReference>
<sequence>MPNSPQNDSRSVMTLDAGGTSFKFSAMQGGKPAIASFSLPSNTHELTACLQTLVAGFERVRAELATPPSAISFAFPGPCDYRHGIVGDLPNLPCFRGGVPLAPFLENHFGLPTFLNNDGDLFVYGESMAGLLPEVNARLAQAGSPKRYRNLCGVTLGTGFGGGIVIDGHLLRGDNVSGGEVWLMRNKLHPESNAEEGACIRAVQRSFSEKCGLPLAEAPSPKDIAELARQSDHPQAEAARWAYQQLGEVVGDTLAQLVTLTDGLVVIGGGLSGAADLFLPALLAEMNGTYRSPAGEDFPRLVQEACNLEEEASYQHFLQGETRAIAIPGSNETLPYDPLPRSGIGITRLGTSEAVAIGAYAYALDQLS</sequence>
<keyword evidence="3" id="KW-1185">Reference proteome</keyword>
<dbReference type="CDD" id="cd23763">
    <property type="entry name" value="ASKHA_ATPase_ROK"/>
    <property type="match status" value="1"/>
</dbReference>
<evidence type="ECO:0000313" key="2">
    <source>
        <dbReference type="EMBL" id="MBK1834773.1"/>
    </source>
</evidence>
<dbReference type="RefSeq" id="WP_200392206.1">
    <property type="nucleotide sequence ID" value="NZ_JAENIO010000031.1"/>
</dbReference>
<dbReference type="InterPro" id="IPR000600">
    <property type="entry name" value="ROK"/>
</dbReference>
<protein>
    <submittedName>
        <fullName evidence="2">ROK family protein</fullName>
    </submittedName>
</protein>
<dbReference type="AlphaFoldDB" id="A0A934RPW2"/>
<accession>A0A934RPW2</accession>
<dbReference type="Pfam" id="PF00480">
    <property type="entry name" value="ROK"/>
    <property type="match status" value="1"/>
</dbReference>
<dbReference type="InterPro" id="IPR043129">
    <property type="entry name" value="ATPase_NBD"/>
</dbReference>
<dbReference type="Gene3D" id="3.30.420.40">
    <property type="match status" value="2"/>
</dbReference>
<dbReference type="SUPFAM" id="SSF53067">
    <property type="entry name" value="Actin-like ATPase domain"/>
    <property type="match status" value="1"/>
</dbReference>
<evidence type="ECO:0000313" key="3">
    <source>
        <dbReference type="Proteomes" id="UP000604083"/>
    </source>
</evidence>
<dbReference type="EMBL" id="JAENIO010000031">
    <property type="protein sequence ID" value="MBK1834773.1"/>
    <property type="molecule type" value="Genomic_DNA"/>
</dbReference>